<dbReference type="AlphaFoldDB" id="A0AAD9KQM7"/>
<evidence type="ECO:0000256" key="5">
    <source>
        <dbReference type="ARBA" id="ARBA00022734"/>
    </source>
</evidence>
<accession>A0AAD9KQM7</accession>
<evidence type="ECO:0000313" key="10">
    <source>
        <dbReference type="Proteomes" id="UP001209878"/>
    </source>
</evidence>
<comment type="function">
    <text evidence="1">Acts as a defensive agent. Recognizes blood group fucosylated oligosaccharides including A, B, H and Lewis B-type antigens. Does not recognize Lewis A antigen and has low affinity for monovalent haptens.</text>
</comment>
<keyword evidence="6" id="KW-0106">Calcium</keyword>
<keyword evidence="4" id="KW-0479">Metal-binding</keyword>
<dbReference type="PANTHER" id="PTHR45713:SF6">
    <property type="entry name" value="F5_8 TYPE C DOMAIN-CONTAINING PROTEIN"/>
    <property type="match status" value="1"/>
</dbReference>
<dbReference type="GO" id="GO:0046872">
    <property type="term" value="F:metal ion binding"/>
    <property type="evidence" value="ECO:0007669"/>
    <property type="project" value="UniProtKB-KW"/>
</dbReference>
<keyword evidence="5" id="KW-0430">Lectin</keyword>
<keyword evidence="10" id="KW-1185">Reference proteome</keyword>
<evidence type="ECO:0000256" key="4">
    <source>
        <dbReference type="ARBA" id="ARBA00022723"/>
    </source>
</evidence>
<feature type="domain" description="Fucolectin tachylectin-4 pentraxin-1" evidence="8">
    <location>
        <begin position="593"/>
        <end position="740"/>
    </location>
</feature>
<gene>
    <name evidence="9" type="ORF">NP493_770g02025</name>
</gene>
<dbReference type="PANTHER" id="PTHR45713">
    <property type="entry name" value="FTP DOMAIN-CONTAINING PROTEIN"/>
    <property type="match status" value="1"/>
</dbReference>
<name>A0AAD9KQM7_RIDPI</name>
<dbReference type="Proteomes" id="UP001209878">
    <property type="component" value="Unassembled WGS sequence"/>
</dbReference>
<organism evidence="9 10">
    <name type="scientific">Ridgeia piscesae</name>
    <name type="common">Tubeworm</name>
    <dbReference type="NCBI Taxonomy" id="27915"/>
    <lineage>
        <taxon>Eukaryota</taxon>
        <taxon>Metazoa</taxon>
        <taxon>Spiralia</taxon>
        <taxon>Lophotrochozoa</taxon>
        <taxon>Annelida</taxon>
        <taxon>Polychaeta</taxon>
        <taxon>Sedentaria</taxon>
        <taxon>Canalipalpata</taxon>
        <taxon>Sabellida</taxon>
        <taxon>Siboglinidae</taxon>
        <taxon>Ridgeia</taxon>
    </lineage>
</organism>
<dbReference type="Pfam" id="PF22633">
    <property type="entry name" value="F5_F8_type_C_2"/>
    <property type="match status" value="1"/>
</dbReference>
<dbReference type="Gene3D" id="2.60.120.260">
    <property type="entry name" value="Galactose-binding domain-like"/>
    <property type="match status" value="4"/>
</dbReference>
<comment type="caution">
    <text evidence="9">The sequence shown here is derived from an EMBL/GenBank/DDBJ whole genome shotgun (WGS) entry which is preliminary data.</text>
</comment>
<sequence>MKVKVPNVPPVTHVKAPFLAVFWANSATIIKRRGHRTRRRGVVRARSYDHRHDRKVIGPINKKIKLVFKLKHYRAKWAFLVTWIVTYAGGWKKTPAGLALGGGKQLHLPDSMKQRISKIAYHSNLPRKIKGVFGFITGSYKAHRKKHKVSPKPTKAPISTRSNTEPTLCTMDVHVIHETSPHIPDNETFKWGDLSTLPFSIQYPQIFFKAEKVAVLYGILSKSSHVEVITLKKAVPNSGNLRIKRIDSGSHRSLRPEFIGALGIKGTGPFGSTITLWSPVHVAGWYYNLYVKSAIRQASETPKLKFIKTAEAVLNLKLKSVLRSTTRRKVYALFSNRAVSIKNSFFKFYAGLVVAVIMSFYSREGWGQECCYGKTGELIPCIEGGGNAIRMSEDSQPFMYLRGEYWHKKLCMELANQREDYCTIRPSDDCSNYYEPHRQECRLRGVVIDVFHTFSPQPASGTAVECARVNADDLFSVEQTRIVLCSAVVVGRFVRITTLEATATLVLCDVQVFRVEENLVNLAANRLASQSSTAGLDVASNALNGKVDGTHPHGVCSHTTESTDPWWKVDLGQSQSSGDGNNIKQPLYEPEMDFNLAHRKKTMQSSTLTGGHESWRAVDGNLDSNMTHGSCMHTLSKAGNWWKVFLDAVYEIQAVVITNGAACCEESVHGLVIEALLANSADISTCQLVISAFALGETRRVPCRPNVTGSIVRVRAAGSEKGYLSLCEVQVYGVYAGQLKGFVIEVLLDRYTHQCTSVTGRLKTAETRRISCMRGAIGNIVKIRLTSTRQMLTLCEVEVFGIRGATLAFCNRSWFVAFDTCRCCC</sequence>
<dbReference type="SUPFAM" id="SSF49785">
    <property type="entry name" value="Galactose-binding domain-like"/>
    <property type="match status" value="3"/>
</dbReference>
<reference evidence="9" key="1">
    <citation type="journal article" date="2023" name="Mol. Biol. Evol.">
        <title>Third-Generation Sequencing Reveals the Adaptive Role of the Epigenome in Three Deep-Sea Polychaetes.</title>
        <authorList>
            <person name="Perez M."/>
            <person name="Aroh O."/>
            <person name="Sun Y."/>
            <person name="Lan Y."/>
            <person name="Juniper S.K."/>
            <person name="Young C.R."/>
            <person name="Angers B."/>
            <person name="Qian P.Y."/>
        </authorList>
    </citation>
    <scope>NUCLEOTIDE SEQUENCE</scope>
    <source>
        <strain evidence="9">R07B-5</strain>
    </source>
</reference>
<evidence type="ECO:0000256" key="3">
    <source>
        <dbReference type="ARBA" id="ARBA00011233"/>
    </source>
</evidence>
<dbReference type="InterPro" id="IPR008979">
    <property type="entry name" value="Galactose-bd-like_sf"/>
</dbReference>
<evidence type="ECO:0000256" key="6">
    <source>
        <dbReference type="ARBA" id="ARBA00022837"/>
    </source>
</evidence>
<dbReference type="InterPro" id="IPR051941">
    <property type="entry name" value="BG_Antigen-Binding_Lectin"/>
</dbReference>
<dbReference type="InterPro" id="IPR006585">
    <property type="entry name" value="FTP1"/>
</dbReference>
<dbReference type="SMART" id="SM00607">
    <property type="entry name" value="FTP"/>
    <property type="match status" value="1"/>
</dbReference>
<dbReference type="GO" id="GO:0010185">
    <property type="term" value="P:regulation of cellular defense response"/>
    <property type="evidence" value="ECO:0007669"/>
    <property type="project" value="UniProtKB-ARBA"/>
</dbReference>
<evidence type="ECO:0000256" key="1">
    <source>
        <dbReference type="ARBA" id="ARBA00002219"/>
    </source>
</evidence>
<evidence type="ECO:0000256" key="2">
    <source>
        <dbReference type="ARBA" id="ARBA00010147"/>
    </source>
</evidence>
<comment type="similarity">
    <text evidence="2">Belongs to the fucolectin family.</text>
</comment>
<comment type="subunit">
    <text evidence="3">Homotrimer.</text>
</comment>
<proteinExistence type="inferred from homology"/>
<dbReference type="GO" id="GO:0042806">
    <property type="term" value="F:fucose binding"/>
    <property type="evidence" value="ECO:0007669"/>
    <property type="project" value="UniProtKB-ARBA"/>
</dbReference>
<evidence type="ECO:0000313" key="9">
    <source>
        <dbReference type="EMBL" id="KAK2174868.1"/>
    </source>
</evidence>
<keyword evidence="7" id="KW-1015">Disulfide bond</keyword>
<evidence type="ECO:0000259" key="8">
    <source>
        <dbReference type="SMART" id="SM00607"/>
    </source>
</evidence>
<dbReference type="EMBL" id="JAODUO010000769">
    <property type="protein sequence ID" value="KAK2174868.1"/>
    <property type="molecule type" value="Genomic_DNA"/>
</dbReference>
<protein>
    <recommendedName>
        <fullName evidence="8">Fucolectin tachylectin-4 pentraxin-1 domain-containing protein</fullName>
    </recommendedName>
</protein>
<evidence type="ECO:0000256" key="7">
    <source>
        <dbReference type="ARBA" id="ARBA00023157"/>
    </source>
</evidence>
<dbReference type="GO" id="GO:0001868">
    <property type="term" value="P:regulation of complement activation, lectin pathway"/>
    <property type="evidence" value="ECO:0007669"/>
    <property type="project" value="UniProtKB-ARBA"/>
</dbReference>